<dbReference type="PANTHER" id="PTHR42977">
    <property type="entry name" value="HYDROLASE-RELATED"/>
    <property type="match status" value="1"/>
</dbReference>
<reference evidence="3" key="1">
    <citation type="submission" date="2019-10" db="EMBL/GenBank/DDBJ databases">
        <authorList>
            <consortium name="DOE Joint Genome Institute"/>
            <person name="Kuo A."/>
            <person name="Miyauchi S."/>
            <person name="Kiss E."/>
            <person name="Drula E."/>
            <person name="Kohler A."/>
            <person name="Sanchez-Garcia M."/>
            <person name="Andreopoulos B."/>
            <person name="Barry K.W."/>
            <person name="Bonito G."/>
            <person name="Buee M."/>
            <person name="Carver A."/>
            <person name="Chen C."/>
            <person name="Cichocki N."/>
            <person name="Clum A."/>
            <person name="Culley D."/>
            <person name="Crous P.W."/>
            <person name="Fauchery L."/>
            <person name="Girlanda M."/>
            <person name="Hayes R."/>
            <person name="Keri Z."/>
            <person name="LaButti K."/>
            <person name="Lipzen A."/>
            <person name="Lombard V."/>
            <person name="Magnuson J."/>
            <person name="Maillard F."/>
            <person name="Morin E."/>
            <person name="Murat C."/>
            <person name="Nolan M."/>
            <person name="Ohm R."/>
            <person name="Pangilinan J."/>
            <person name="Pereira M."/>
            <person name="Perotto S."/>
            <person name="Peter M."/>
            <person name="Riley R."/>
            <person name="Sitrit Y."/>
            <person name="Stielow B."/>
            <person name="Szollosi G."/>
            <person name="Zifcakova L."/>
            <person name="Stursova M."/>
            <person name="Spatafora J.W."/>
            <person name="Tedersoo L."/>
            <person name="Vaario L.-M."/>
            <person name="Yamada A."/>
            <person name="Yan M."/>
            <person name="Wang P."/>
            <person name="Xu J."/>
            <person name="Bruns T."/>
            <person name="Baldrian P."/>
            <person name="Vilgalys R."/>
            <person name="Henrissat B."/>
            <person name="Grigoriev I.V."/>
            <person name="Hibbett D."/>
            <person name="Nagy L.G."/>
            <person name="Martin F.M."/>
        </authorList>
    </citation>
    <scope>NUCLEOTIDE SEQUENCE</scope>
    <source>
        <strain evidence="3">Prilba</strain>
    </source>
</reference>
<dbReference type="PANTHER" id="PTHR42977:SF3">
    <property type="entry name" value="AB HYDROLASE-1 DOMAIN-CONTAINING PROTEIN"/>
    <property type="match status" value="1"/>
</dbReference>
<dbReference type="OrthoDB" id="6431331at2759"/>
<evidence type="ECO:0000259" key="2">
    <source>
        <dbReference type="Pfam" id="PF00561"/>
    </source>
</evidence>
<dbReference type="PRINTS" id="PR00412">
    <property type="entry name" value="EPOXHYDRLASE"/>
</dbReference>
<dbReference type="GO" id="GO:0004301">
    <property type="term" value="F:epoxide hydrolase activity"/>
    <property type="evidence" value="ECO:0007669"/>
    <property type="project" value="TreeGrafter"/>
</dbReference>
<dbReference type="InterPro" id="IPR029058">
    <property type="entry name" value="AB_hydrolase_fold"/>
</dbReference>
<name>A0A9P5JY32_9AGAM</name>
<evidence type="ECO:0000256" key="1">
    <source>
        <dbReference type="ARBA" id="ARBA00022801"/>
    </source>
</evidence>
<dbReference type="Pfam" id="PF00561">
    <property type="entry name" value="Abhydrolase_1"/>
    <property type="match status" value="1"/>
</dbReference>
<sequence>MTQVQLNTIKADGVNVFYRSAGPPTAPVLLLLHGFPTSSFQFRELIPLLASKFRVLAPDLPGFGFTDVPAERKYQYTFDSLSLTIEAFLDALNVGKFAVYIFDYGSPTAFRIAVRHPDRVTAIITQNGNAYLEGLGKDFWAPLHTYWASPTFSTTTTEAQALLPFLQLGPTKWQYTNGVPEGLQSRIAPETYTLDAALLTREGGADVQLSLFYDYRTNLQFYPRWQEYLRTSGVPVLALWGKNDVIFVEAGAEAFRRDVKDLVVDLVDSGHFVLETHVEYCAEQIDKFLSARVLKA</sequence>
<dbReference type="AlphaFoldDB" id="A0A9P5JY32"/>
<evidence type="ECO:0000313" key="4">
    <source>
        <dbReference type="Proteomes" id="UP000759537"/>
    </source>
</evidence>
<dbReference type="PRINTS" id="PR00111">
    <property type="entry name" value="ABHYDROLASE"/>
</dbReference>
<dbReference type="Gene3D" id="3.40.50.1820">
    <property type="entry name" value="alpha/beta hydrolase"/>
    <property type="match status" value="1"/>
</dbReference>
<dbReference type="InterPro" id="IPR000073">
    <property type="entry name" value="AB_hydrolase_1"/>
</dbReference>
<gene>
    <name evidence="3" type="ORF">DFH94DRAFT_201801</name>
</gene>
<dbReference type="Proteomes" id="UP000759537">
    <property type="component" value="Unassembled WGS sequence"/>
</dbReference>
<dbReference type="InterPro" id="IPR000639">
    <property type="entry name" value="Epox_hydrolase-like"/>
</dbReference>
<dbReference type="EMBL" id="WHVB01000023">
    <property type="protein sequence ID" value="KAF8471418.1"/>
    <property type="molecule type" value="Genomic_DNA"/>
</dbReference>
<keyword evidence="1 3" id="KW-0378">Hydrolase</keyword>
<feature type="domain" description="AB hydrolase-1" evidence="2">
    <location>
        <begin position="27"/>
        <end position="277"/>
    </location>
</feature>
<organism evidence="3 4">
    <name type="scientific">Russula ochroleuca</name>
    <dbReference type="NCBI Taxonomy" id="152965"/>
    <lineage>
        <taxon>Eukaryota</taxon>
        <taxon>Fungi</taxon>
        <taxon>Dikarya</taxon>
        <taxon>Basidiomycota</taxon>
        <taxon>Agaricomycotina</taxon>
        <taxon>Agaricomycetes</taxon>
        <taxon>Russulales</taxon>
        <taxon>Russulaceae</taxon>
        <taxon>Russula</taxon>
    </lineage>
</organism>
<evidence type="ECO:0000313" key="3">
    <source>
        <dbReference type="EMBL" id="KAF8471418.1"/>
    </source>
</evidence>
<protein>
    <submittedName>
        <fullName evidence="3">Alpha/beta hydrolase fold protein</fullName>
    </submittedName>
</protein>
<dbReference type="InterPro" id="IPR051340">
    <property type="entry name" value="Haloalkane_dehalogenase"/>
</dbReference>
<comment type="caution">
    <text evidence="3">The sequence shown here is derived from an EMBL/GenBank/DDBJ whole genome shotgun (WGS) entry which is preliminary data.</text>
</comment>
<keyword evidence="4" id="KW-1185">Reference proteome</keyword>
<reference evidence="3" key="2">
    <citation type="journal article" date="2020" name="Nat. Commun.">
        <title>Large-scale genome sequencing of mycorrhizal fungi provides insights into the early evolution of symbiotic traits.</title>
        <authorList>
            <person name="Miyauchi S."/>
            <person name="Kiss E."/>
            <person name="Kuo A."/>
            <person name="Drula E."/>
            <person name="Kohler A."/>
            <person name="Sanchez-Garcia M."/>
            <person name="Morin E."/>
            <person name="Andreopoulos B."/>
            <person name="Barry K.W."/>
            <person name="Bonito G."/>
            <person name="Buee M."/>
            <person name="Carver A."/>
            <person name="Chen C."/>
            <person name="Cichocki N."/>
            <person name="Clum A."/>
            <person name="Culley D."/>
            <person name="Crous P.W."/>
            <person name="Fauchery L."/>
            <person name="Girlanda M."/>
            <person name="Hayes R.D."/>
            <person name="Keri Z."/>
            <person name="LaButti K."/>
            <person name="Lipzen A."/>
            <person name="Lombard V."/>
            <person name="Magnuson J."/>
            <person name="Maillard F."/>
            <person name="Murat C."/>
            <person name="Nolan M."/>
            <person name="Ohm R.A."/>
            <person name="Pangilinan J."/>
            <person name="Pereira M.F."/>
            <person name="Perotto S."/>
            <person name="Peter M."/>
            <person name="Pfister S."/>
            <person name="Riley R."/>
            <person name="Sitrit Y."/>
            <person name="Stielow J.B."/>
            <person name="Szollosi G."/>
            <person name="Zifcakova L."/>
            <person name="Stursova M."/>
            <person name="Spatafora J.W."/>
            <person name="Tedersoo L."/>
            <person name="Vaario L.M."/>
            <person name="Yamada A."/>
            <person name="Yan M."/>
            <person name="Wang P."/>
            <person name="Xu J."/>
            <person name="Bruns T."/>
            <person name="Baldrian P."/>
            <person name="Vilgalys R."/>
            <person name="Dunand C."/>
            <person name="Henrissat B."/>
            <person name="Grigoriev I.V."/>
            <person name="Hibbett D."/>
            <person name="Nagy L.G."/>
            <person name="Martin F.M."/>
        </authorList>
    </citation>
    <scope>NUCLEOTIDE SEQUENCE</scope>
    <source>
        <strain evidence="3">Prilba</strain>
    </source>
</reference>
<accession>A0A9P5JY32</accession>
<dbReference type="SUPFAM" id="SSF53474">
    <property type="entry name" value="alpha/beta-Hydrolases"/>
    <property type="match status" value="1"/>
</dbReference>
<proteinExistence type="predicted"/>